<sequence>MSTDALNQEIFSARTTQVVRYLPHERVAAYLKAHGWQDAGPYGPHARIYSLGKGATKKELVLPTTNDVADYQWRMQDIVQTLARLERRAVAAVCTDLLLRSGSIDVHPHQKELIEKQKEIARELQSIIKEMSGNDEPCHFDDLVRFISLASQAAEEAVKEALEAGSDELTIKLMKALIGRDAGHC</sequence>
<dbReference type="EMBL" id="FQ311871">
    <property type="protein sequence ID" value="CBS90281.1"/>
    <property type="molecule type" value="Genomic_DNA"/>
</dbReference>
<reference evidence="2" key="1">
    <citation type="journal article" date="2011" name="PLoS Genet.">
        <title>Azospirillum genomes reveal transition of bacteria from aquatic to terrestrial environments.</title>
        <authorList>
            <person name="Wisniewski-Dye F."/>
            <person name="Borziak K."/>
            <person name="Khalsa-Moyers G."/>
            <person name="Alexandre G."/>
            <person name="Sukharnikov L.O."/>
            <person name="Wuichet K."/>
            <person name="Hurst G.B."/>
            <person name="McDonald W.H."/>
            <person name="Robertson J.S."/>
            <person name="Barbe V."/>
            <person name="Calteau A."/>
            <person name="Rouy Z."/>
            <person name="Mangenot S."/>
            <person name="Prigent-Combaret C."/>
            <person name="Normand P."/>
            <person name="Boyer M."/>
            <person name="Siguier P."/>
            <person name="Dessaux Y."/>
            <person name="Elmerich C."/>
            <person name="Condemine G."/>
            <person name="Krishnen G."/>
            <person name="Kennedy I."/>
            <person name="Paterson A.H."/>
            <person name="Gonzalez V."/>
            <person name="Mavingui P."/>
            <person name="Zhulin I.B."/>
        </authorList>
    </citation>
    <scope>NUCLEOTIDE SEQUENCE [LARGE SCALE GENOMIC DNA]</scope>
    <source>
        <strain evidence="2">4B</strain>
    </source>
</reference>
<proteinExistence type="predicted"/>
<dbReference type="HOGENOM" id="CLU_1458475_0_0_5"/>
<accession>G7ZFH3</accession>
<keyword evidence="1" id="KW-0614">Plasmid</keyword>
<organism evidence="1 2">
    <name type="scientific">Azospirillum lipoferum (strain 4B)</name>
    <dbReference type="NCBI Taxonomy" id="862719"/>
    <lineage>
        <taxon>Bacteria</taxon>
        <taxon>Pseudomonadati</taxon>
        <taxon>Pseudomonadota</taxon>
        <taxon>Alphaproteobacteria</taxon>
        <taxon>Rhodospirillales</taxon>
        <taxon>Azospirillaceae</taxon>
        <taxon>Azospirillum</taxon>
    </lineage>
</organism>
<protein>
    <submittedName>
        <fullName evidence="1">Uncharacterized protein</fullName>
    </submittedName>
</protein>
<gene>
    <name evidence="1" type="ordered locus">AZOLI_p30464</name>
</gene>
<name>G7ZFH3_AZOL4</name>
<evidence type="ECO:0000313" key="2">
    <source>
        <dbReference type="Proteomes" id="UP000005667"/>
    </source>
</evidence>
<dbReference type="Proteomes" id="UP000005667">
    <property type="component" value="Plasmid AZO_p3"/>
</dbReference>
<dbReference type="RefSeq" id="WP_014249718.1">
    <property type="nucleotide sequence ID" value="NC_016623.1"/>
</dbReference>
<keyword evidence="2" id="KW-1185">Reference proteome</keyword>
<dbReference type="AlphaFoldDB" id="G7ZFH3"/>
<evidence type="ECO:0000313" key="1">
    <source>
        <dbReference type="EMBL" id="CBS90281.1"/>
    </source>
</evidence>
<geneLocation type="plasmid" evidence="1 2">
    <name>AZO_p3</name>
</geneLocation>
<dbReference type="KEGG" id="ali:AZOLI_p30464"/>